<feature type="transmembrane region" description="Helical" evidence="10">
    <location>
        <begin position="108"/>
        <end position="127"/>
    </location>
</feature>
<keyword evidence="5 8" id="KW-0560">Oxidoreductase</keyword>
<feature type="transmembrane region" description="Helical" evidence="10">
    <location>
        <begin position="139"/>
        <end position="158"/>
    </location>
</feature>
<evidence type="ECO:0000256" key="1">
    <source>
        <dbReference type="ARBA" id="ARBA00004141"/>
    </source>
</evidence>
<gene>
    <name evidence="12" type="ORF">CCHL11_06410</name>
</gene>
<evidence type="ECO:0000256" key="8">
    <source>
        <dbReference type="PIRNR" id="PIRNR017228"/>
    </source>
</evidence>
<dbReference type="EMBL" id="MPGH01000130">
    <property type="protein sequence ID" value="OLN86382.1"/>
    <property type="molecule type" value="Genomic_DNA"/>
</dbReference>
<comment type="pathway">
    <text evidence="8">Lipid metabolism; sphingolipid metabolism.</text>
</comment>
<comment type="catalytic activity">
    <reaction evidence="8">
        <text>an N-acylsphinganine + 2 Fe(II)-[cytochrome b5] + O2 + 2 H(+) = an N-acylsphing-4-enine + 2 Fe(III)-[cytochrome b5] + 2 H2O</text>
        <dbReference type="Rhea" id="RHEA:46544"/>
        <dbReference type="Rhea" id="RHEA-COMP:10438"/>
        <dbReference type="Rhea" id="RHEA-COMP:10439"/>
        <dbReference type="ChEBI" id="CHEBI:15377"/>
        <dbReference type="ChEBI" id="CHEBI:15378"/>
        <dbReference type="ChEBI" id="CHEBI:15379"/>
        <dbReference type="ChEBI" id="CHEBI:29033"/>
        <dbReference type="ChEBI" id="CHEBI:29034"/>
        <dbReference type="ChEBI" id="CHEBI:31488"/>
        <dbReference type="ChEBI" id="CHEBI:52639"/>
        <dbReference type="EC" id="1.14.19.17"/>
    </reaction>
</comment>
<comment type="subcellular location">
    <subcellularLocation>
        <location evidence="1">Membrane</location>
        <topology evidence="1">Multi-pass membrane protein</topology>
    </subcellularLocation>
</comment>
<dbReference type="CDD" id="cd03508">
    <property type="entry name" value="Delta4-sphingolipid-FADS-like"/>
    <property type="match status" value="1"/>
</dbReference>
<feature type="region of interest" description="Disordered" evidence="9">
    <location>
        <begin position="1"/>
        <end position="43"/>
    </location>
</feature>
<dbReference type="InterPro" id="IPR005804">
    <property type="entry name" value="FA_desaturase_dom"/>
</dbReference>
<dbReference type="PANTHER" id="PTHR12879:SF8">
    <property type="entry name" value="SPHINGOLIPID DELTA(4)-DESATURASE DES1"/>
    <property type="match status" value="1"/>
</dbReference>
<comment type="function">
    <text evidence="8">Delta(4)-fatty-acid desaturase which introduces a double bond at the 4-position in the long-chain base (LCB) of ceramides.</text>
</comment>
<comment type="similarity">
    <text evidence="2 8">Belongs to the fatty acid desaturase type 1 family. DEGS subfamily.</text>
</comment>
<dbReference type="InterPro" id="IPR013866">
    <property type="entry name" value="Sphingolipid_d4-desaturase_N"/>
</dbReference>
<dbReference type="EC" id="1.14.19.17" evidence="8"/>
<keyword evidence="7 8" id="KW-0472">Membrane</keyword>
<dbReference type="PANTHER" id="PTHR12879">
    <property type="entry name" value="SPHINGOLIPID DELTA 4 DESATURASE/C-4 HYDROXYLASE PROTEIN DES2"/>
    <property type="match status" value="1"/>
</dbReference>
<evidence type="ECO:0000256" key="3">
    <source>
        <dbReference type="ARBA" id="ARBA00022692"/>
    </source>
</evidence>
<feature type="domain" description="Sphingolipid delta4-desaturase N-terminal" evidence="11">
    <location>
        <begin position="41"/>
        <end position="79"/>
    </location>
</feature>
<evidence type="ECO:0000256" key="7">
    <source>
        <dbReference type="ARBA" id="ARBA00023136"/>
    </source>
</evidence>
<keyword evidence="13" id="KW-1185">Reference proteome</keyword>
<dbReference type="STRING" id="708187.A0A1Q8RQ02"/>
<evidence type="ECO:0000256" key="6">
    <source>
        <dbReference type="ARBA" id="ARBA00023098"/>
    </source>
</evidence>
<evidence type="ECO:0000256" key="4">
    <source>
        <dbReference type="ARBA" id="ARBA00022989"/>
    </source>
</evidence>
<evidence type="ECO:0000259" key="11">
    <source>
        <dbReference type="SMART" id="SM01269"/>
    </source>
</evidence>
<proteinExistence type="inferred from homology"/>
<evidence type="ECO:0000313" key="12">
    <source>
        <dbReference type="EMBL" id="OLN86382.1"/>
    </source>
</evidence>
<dbReference type="GO" id="GO:0042284">
    <property type="term" value="F:sphingolipid delta-4 desaturase activity"/>
    <property type="evidence" value="ECO:0007669"/>
    <property type="project" value="UniProtKB-UniRule"/>
</dbReference>
<evidence type="ECO:0000256" key="2">
    <source>
        <dbReference type="ARBA" id="ARBA00006146"/>
    </source>
</evidence>
<dbReference type="UniPathway" id="UPA00222"/>
<evidence type="ECO:0000256" key="10">
    <source>
        <dbReference type="SAM" id="Phobius"/>
    </source>
</evidence>
<organism evidence="12 13">
    <name type="scientific">Colletotrichum chlorophyti</name>
    <dbReference type="NCBI Taxonomy" id="708187"/>
    <lineage>
        <taxon>Eukaryota</taxon>
        <taxon>Fungi</taxon>
        <taxon>Dikarya</taxon>
        <taxon>Ascomycota</taxon>
        <taxon>Pezizomycotina</taxon>
        <taxon>Sordariomycetes</taxon>
        <taxon>Hypocreomycetidae</taxon>
        <taxon>Glomerellales</taxon>
        <taxon>Glomerellaceae</taxon>
        <taxon>Colletotrichum</taxon>
    </lineage>
</organism>
<dbReference type="GO" id="GO:0016020">
    <property type="term" value="C:membrane"/>
    <property type="evidence" value="ECO:0007669"/>
    <property type="project" value="UniProtKB-SubCell"/>
</dbReference>
<feature type="transmembrane region" description="Helical" evidence="10">
    <location>
        <begin position="78"/>
        <end position="96"/>
    </location>
</feature>
<reference evidence="12 13" key="1">
    <citation type="submission" date="2016-11" db="EMBL/GenBank/DDBJ databases">
        <title>Draft Genome Assembly of Colletotrichum chlorophyti a pathogen of herbaceous plants.</title>
        <authorList>
            <person name="Gan P."/>
            <person name="Narusaka M."/>
            <person name="Tsushima A."/>
            <person name="Narusaka Y."/>
            <person name="Takano Y."/>
            <person name="Shirasu K."/>
        </authorList>
    </citation>
    <scope>NUCLEOTIDE SEQUENCE [LARGE SCALE GENOMIC DNA]</scope>
    <source>
        <strain evidence="12 13">NTL11</strain>
    </source>
</reference>
<comment type="caution">
    <text evidence="12">The sequence shown here is derived from an EMBL/GenBank/DDBJ whole genome shotgun (WGS) entry which is preliminary data.</text>
</comment>
<protein>
    <recommendedName>
        <fullName evidence="8">Sphingolipid delta(4)-desaturase</fullName>
        <ecNumber evidence="8">1.14.19.17</ecNumber>
    </recommendedName>
</protein>
<dbReference type="GO" id="GO:0046513">
    <property type="term" value="P:ceramide biosynthetic process"/>
    <property type="evidence" value="ECO:0007669"/>
    <property type="project" value="TreeGrafter"/>
</dbReference>
<dbReference type="Pfam" id="PF08557">
    <property type="entry name" value="Lipid_DES"/>
    <property type="match status" value="1"/>
</dbReference>
<dbReference type="SMART" id="SM01269">
    <property type="entry name" value="Lipid_DES"/>
    <property type="match status" value="1"/>
</dbReference>
<dbReference type="PIRSF" id="PIRSF017228">
    <property type="entry name" value="Sphnglp_dlt4_des"/>
    <property type="match status" value="1"/>
</dbReference>
<keyword evidence="8" id="KW-0746">Sphingolipid metabolism</keyword>
<dbReference type="Pfam" id="PF00487">
    <property type="entry name" value="FA_desaturase"/>
    <property type="match status" value="1"/>
</dbReference>
<dbReference type="AlphaFoldDB" id="A0A1Q8RQ02"/>
<evidence type="ECO:0000313" key="13">
    <source>
        <dbReference type="Proteomes" id="UP000186583"/>
    </source>
</evidence>
<evidence type="ECO:0000256" key="5">
    <source>
        <dbReference type="ARBA" id="ARBA00023002"/>
    </source>
</evidence>
<keyword evidence="3 10" id="KW-0812">Transmembrane</keyword>
<name>A0A1Q8RQ02_9PEZI</name>
<keyword evidence="4 10" id="KW-1133">Transmembrane helix</keyword>
<sequence>MASSAASTLTKPTKPSKRKSAADKLVTDAPAESTPESTPESKERDFFWTYTEEPHRTRRLAIIKAHPEVTKLCGPEPLTKYVVAGVVAMQVFWAWYLADTSFWSWKFWAVGYVFGATANQNLFLAIHEISHNLAFRSALANRLFAIFANLPIGVPYSASFRPYHLTHHKSLGVDGLDTDLPTALEAVFFDSILGKAFFCTFQIFFYAIRPMTVYSITFTWVHYLNIFVQLSFDYAIYVALGPNAVLYFLLSSFLAGSLHPLAGHFIAEHYVYETVTPEQRDPASPIPVPETFSYYGPLNFLTYNVGLHNEHHDFPAVPWTRLPELRRIAAEFYEDLPYHRSWSYAIWRFILDDSVGMTCRVKRKQGGRMVGGGAKWTREEIEA</sequence>
<accession>A0A1Q8RQ02</accession>
<keyword evidence="6 8" id="KW-0443">Lipid metabolism</keyword>
<evidence type="ECO:0000256" key="9">
    <source>
        <dbReference type="SAM" id="MobiDB-lite"/>
    </source>
</evidence>
<dbReference type="Proteomes" id="UP000186583">
    <property type="component" value="Unassembled WGS sequence"/>
</dbReference>
<dbReference type="InterPro" id="IPR011388">
    <property type="entry name" value="DES1/DES2"/>
</dbReference>
<feature type="compositionally biased region" description="Polar residues" evidence="9">
    <location>
        <begin position="1"/>
        <end position="13"/>
    </location>
</feature>
<feature type="compositionally biased region" description="Low complexity" evidence="9">
    <location>
        <begin position="29"/>
        <end position="38"/>
    </location>
</feature>
<dbReference type="OrthoDB" id="200948at2759"/>